<proteinExistence type="inferred from homology"/>
<dbReference type="EMBL" id="CYZU01000037">
    <property type="protein sequence ID" value="CUO82802.1"/>
    <property type="molecule type" value="Genomic_DNA"/>
</dbReference>
<evidence type="ECO:0000256" key="7">
    <source>
        <dbReference type="SAM" id="Phobius"/>
    </source>
</evidence>
<evidence type="ECO:0000256" key="1">
    <source>
        <dbReference type="ARBA" id="ARBA00004141"/>
    </source>
</evidence>
<keyword evidence="5 7" id="KW-1133">Transmembrane helix</keyword>
<dbReference type="EC" id="3.4.21.105" evidence="9"/>
<evidence type="ECO:0000256" key="2">
    <source>
        <dbReference type="ARBA" id="ARBA00009045"/>
    </source>
</evidence>
<keyword evidence="4 9" id="KW-0378">Hydrolase</keyword>
<dbReference type="STRING" id="39482.ERS852491_03433"/>
<dbReference type="InterPro" id="IPR022764">
    <property type="entry name" value="Peptidase_S54_rhomboid_dom"/>
</dbReference>
<feature type="transmembrane region" description="Helical" evidence="7">
    <location>
        <begin position="173"/>
        <end position="190"/>
    </location>
</feature>
<feature type="transmembrane region" description="Helical" evidence="7">
    <location>
        <begin position="7"/>
        <end position="27"/>
    </location>
</feature>
<feature type="transmembrane region" description="Helical" evidence="7">
    <location>
        <begin position="151"/>
        <end position="167"/>
    </location>
</feature>
<feature type="transmembrane region" description="Helical" evidence="7">
    <location>
        <begin position="118"/>
        <end position="139"/>
    </location>
</feature>
<evidence type="ECO:0000313" key="10">
    <source>
        <dbReference type="Proteomes" id="UP000095544"/>
    </source>
</evidence>
<keyword evidence="3 7" id="KW-0812">Transmembrane</keyword>
<dbReference type="GO" id="GO:0016020">
    <property type="term" value="C:membrane"/>
    <property type="evidence" value="ECO:0007669"/>
    <property type="project" value="UniProtKB-SubCell"/>
</dbReference>
<evidence type="ECO:0000256" key="5">
    <source>
        <dbReference type="ARBA" id="ARBA00022989"/>
    </source>
</evidence>
<keyword evidence="6 7" id="KW-0472">Membrane</keyword>
<feature type="domain" description="Peptidase S54 rhomboid" evidence="8">
    <location>
        <begin position="51"/>
        <end position="191"/>
    </location>
</feature>
<keyword evidence="9" id="KW-0645">Protease</keyword>
<dbReference type="GO" id="GO:0004252">
    <property type="term" value="F:serine-type endopeptidase activity"/>
    <property type="evidence" value="ECO:0007669"/>
    <property type="project" value="InterPro"/>
</dbReference>
<dbReference type="RefSeq" id="WP_055154411.1">
    <property type="nucleotide sequence ID" value="NZ_CYZU01000037.1"/>
</dbReference>
<feature type="transmembrane region" description="Helical" evidence="7">
    <location>
        <begin position="93"/>
        <end position="112"/>
    </location>
</feature>
<evidence type="ECO:0000313" key="9">
    <source>
        <dbReference type="EMBL" id="CUO82802.1"/>
    </source>
</evidence>
<evidence type="ECO:0000256" key="4">
    <source>
        <dbReference type="ARBA" id="ARBA00022801"/>
    </source>
</evidence>
<evidence type="ECO:0000259" key="8">
    <source>
        <dbReference type="Pfam" id="PF01694"/>
    </source>
</evidence>
<evidence type="ECO:0000256" key="3">
    <source>
        <dbReference type="ARBA" id="ARBA00022692"/>
    </source>
</evidence>
<dbReference type="InterPro" id="IPR050925">
    <property type="entry name" value="Rhomboid_protease_S54"/>
</dbReference>
<dbReference type="AlphaFoldDB" id="A0A174I6L3"/>
<dbReference type="Pfam" id="PF01694">
    <property type="entry name" value="Rhomboid"/>
    <property type="match status" value="1"/>
</dbReference>
<comment type="subcellular location">
    <subcellularLocation>
        <location evidence="1">Membrane</location>
        <topology evidence="1">Multi-pass membrane protein</topology>
    </subcellularLocation>
</comment>
<dbReference type="SUPFAM" id="SSF144091">
    <property type="entry name" value="Rhomboid-like"/>
    <property type="match status" value="1"/>
</dbReference>
<dbReference type="Proteomes" id="UP000095544">
    <property type="component" value="Unassembled WGS sequence"/>
</dbReference>
<gene>
    <name evidence="9" type="primary">gluP</name>
    <name evidence="9" type="ORF">ERS852491_03433</name>
</gene>
<comment type="similarity">
    <text evidence="2">Belongs to the peptidase S54 family.</text>
</comment>
<dbReference type="InterPro" id="IPR035952">
    <property type="entry name" value="Rhomboid-like_sf"/>
</dbReference>
<evidence type="ECO:0000256" key="6">
    <source>
        <dbReference type="ARBA" id="ARBA00023136"/>
    </source>
</evidence>
<name>A0A174I6L3_9FIRM</name>
<dbReference type="PANTHER" id="PTHR43731:SF14">
    <property type="entry name" value="PRESENILIN-ASSOCIATED RHOMBOID-LIKE PROTEIN, MITOCHONDRIAL"/>
    <property type="match status" value="1"/>
</dbReference>
<dbReference type="Gene3D" id="1.20.1540.10">
    <property type="entry name" value="Rhomboid-like"/>
    <property type="match status" value="1"/>
</dbReference>
<accession>A0A174I6L3</accession>
<reference evidence="9 10" key="1">
    <citation type="submission" date="2015-09" db="EMBL/GenBank/DDBJ databases">
        <authorList>
            <consortium name="Pathogen Informatics"/>
        </authorList>
    </citation>
    <scope>NUCLEOTIDE SEQUENCE [LARGE SCALE GENOMIC DNA]</scope>
    <source>
        <strain evidence="9 10">2789STDY5834876</strain>
    </source>
</reference>
<protein>
    <submittedName>
        <fullName evidence="9">Rhomboid protease gluP</fullName>
        <ecNumber evidence="9">3.4.21.105</ecNumber>
    </submittedName>
</protein>
<dbReference type="OrthoDB" id="9813074at2"/>
<dbReference type="PANTHER" id="PTHR43731">
    <property type="entry name" value="RHOMBOID PROTEASE"/>
    <property type="match status" value="1"/>
</dbReference>
<dbReference type="GO" id="GO:0006508">
    <property type="term" value="P:proteolysis"/>
    <property type="evidence" value="ECO:0007669"/>
    <property type="project" value="UniProtKB-KW"/>
</dbReference>
<feature type="transmembrane region" description="Helical" evidence="7">
    <location>
        <begin position="53"/>
        <end position="81"/>
    </location>
</feature>
<organism evidence="9 10">
    <name type="scientific">Faecalicatena contorta</name>
    <dbReference type="NCBI Taxonomy" id="39482"/>
    <lineage>
        <taxon>Bacteria</taxon>
        <taxon>Bacillati</taxon>
        <taxon>Bacillota</taxon>
        <taxon>Clostridia</taxon>
        <taxon>Lachnospirales</taxon>
        <taxon>Lachnospiraceae</taxon>
        <taxon>Faecalicatena</taxon>
    </lineage>
</organism>
<sequence length="203" mass="22097">MERNQKAVCTTALIVINIGVFLVLSVMGATEDTLFMLEHGAMYGPYVVEGHQYYRIFTCLFLHFGIEHLLNNMVLLGALGWNLELETGRIKFLIIYFISGLGGNLLSLWMNMSTDKMVVSAGASGAIFGLMGALLCVVLKNHGRVGRLTNRGLLVMVVLSLYFGFTSSGVDNAAHVGGLVCGFVMAAVLYRRQRGAAGTVFYD</sequence>